<proteinExistence type="predicted"/>
<keyword evidence="2" id="KW-1185">Reference proteome</keyword>
<gene>
    <name evidence="1" type="ORF">PXEA_LOCUS21515</name>
</gene>
<organism evidence="1 2">
    <name type="scientific">Protopolystoma xenopodis</name>
    <dbReference type="NCBI Taxonomy" id="117903"/>
    <lineage>
        <taxon>Eukaryota</taxon>
        <taxon>Metazoa</taxon>
        <taxon>Spiralia</taxon>
        <taxon>Lophotrochozoa</taxon>
        <taxon>Platyhelminthes</taxon>
        <taxon>Monogenea</taxon>
        <taxon>Polyopisthocotylea</taxon>
        <taxon>Polystomatidea</taxon>
        <taxon>Polystomatidae</taxon>
        <taxon>Protopolystoma</taxon>
    </lineage>
</organism>
<evidence type="ECO:0000313" key="2">
    <source>
        <dbReference type="Proteomes" id="UP000784294"/>
    </source>
</evidence>
<name>A0A3S5ANC9_9PLAT</name>
<evidence type="ECO:0000313" key="1">
    <source>
        <dbReference type="EMBL" id="VEL28075.1"/>
    </source>
</evidence>
<comment type="caution">
    <text evidence="1">The sequence shown here is derived from an EMBL/GenBank/DDBJ whole genome shotgun (WGS) entry which is preliminary data.</text>
</comment>
<dbReference type="EMBL" id="CAAALY010092163">
    <property type="protein sequence ID" value="VEL28075.1"/>
    <property type="molecule type" value="Genomic_DNA"/>
</dbReference>
<protein>
    <submittedName>
        <fullName evidence="1">Uncharacterized protein</fullName>
    </submittedName>
</protein>
<reference evidence="1" key="1">
    <citation type="submission" date="2018-11" db="EMBL/GenBank/DDBJ databases">
        <authorList>
            <consortium name="Pathogen Informatics"/>
        </authorList>
    </citation>
    <scope>NUCLEOTIDE SEQUENCE</scope>
</reference>
<dbReference type="AlphaFoldDB" id="A0A3S5ANC9"/>
<accession>A0A3S5ANC9</accession>
<sequence>MEQSTYLGPFFYHVRHIARSYIAFYTLYQSGGRVHVSWRFYGDGSPRPRRRSNSPHPIPPVATVGANANIQHMSGLNSSSSSAPLVAMSGNTIAASDGPATVTPAAELSSTQGVPLNWVCLVYYVQFL</sequence>
<dbReference type="Proteomes" id="UP000784294">
    <property type="component" value="Unassembled WGS sequence"/>
</dbReference>